<comment type="caution">
    <text evidence="2">The sequence shown here is derived from an EMBL/GenBank/DDBJ whole genome shotgun (WGS) entry which is preliminary data.</text>
</comment>
<keyword evidence="3" id="KW-1185">Reference proteome</keyword>
<gene>
    <name evidence="2" type="ORF">N869_00525</name>
</gene>
<organism evidence="2 3">
    <name type="scientific">Cellulomonas bogoriensis 69B4 = DSM 16987</name>
    <dbReference type="NCBI Taxonomy" id="1386082"/>
    <lineage>
        <taxon>Bacteria</taxon>
        <taxon>Bacillati</taxon>
        <taxon>Actinomycetota</taxon>
        <taxon>Actinomycetes</taxon>
        <taxon>Micrococcales</taxon>
        <taxon>Cellulomonadaceae</taxon>
        <taxon>Cellulomonas</taxon>
    </lineage>
</organism>
<dbReference type="InterPro" id="IPR036165">
    <property type="entry name" value="YefM-like_sf"/>
</dbReference>
<accession>A0A0A0BUL7</accession>
<dbReference type="Gene3D" id="3.40.1620.10">
    <property type="entry name" value="YefM-like domain"/>
    <property type="match status" value="1"/>
</dbReference>
<proteinExistence type="inferred from homology"/>
<dbReference type="OrthoDB" id="557859at2"/>
<dbReference type="Proteomes" id="UP000054314">
    <property type="component" value="Unassembled WGS sequence"/>
</dbReference>
<dbReference type="SUPFAM" id="SSF143120">
    <property type="entry name" value="YefM-like"/>
    <property type="match status" value="1"/>
</dbReference>
<dbReference type="RefSeq" id="WP_035060908.1">
    <property type="nucleotide sequence ID" value="NZ_AXCZ01000100.1"/>
</dbReference>
<sequence length="85" mass="9122">MRTLTATHASRGFSDLLDAVENGETVRISRAGHVVAELRPVTPTTGRALREALARTPGMDDAFEDDITAATALLTTDEGDPWRDA</sequence>
<reference evidence="2 3" key="1">
    <citation type="submission" date="2013-08" db="EMBL/GenBank/DDBJ databases">
        <title>Genome sequencing of Cellulomonas bogoriensis 69B4.</title>
        <authorList>
            <person name="Chen F."/>
            <person name="Li Y."/>
            <person name="Wang G."/>
        </authorList>
    </citation>
    <scope>NUCLEOTIDE SEQUENCE [LARGE SCALE GENOMIC DNA]</scope>
    <source>
        <strain evidence="2 3">69B4</strain>
    </source>
</reference>
<evidence type="ECO:0000256" key="1">
    <source>
        <dbReference type="ARBA" id="ARBA00009981"/>
    </source>
</evidence>
<protein>
    <submittedName>
        <fullName evidence="2">Prevent-host-death protein</fullName>
    </submittedName>
</protein>
<name>A0A0A0BUL7_9CELL</name>
<dbReference type="AlphaFoldDB" id="A0A0A0BUL7"/>
<dbReference type="EMBL" id="AXCZ01000100">
    <property type="protein sequence ID" value="KGM12103.1"/>
    <property type="molecule type" value="Genomic_DNA"/>
</dbReference>
<comment type="similarity">
    <text evidence="1">Belongs to the phD/YefM antitoxin family.</text>
</comment>
<evidence type="ECO:0000313" key="2">
    <source>
        <dbReference type="EMBL" id="KGM12103.1"/>
    </source>
</evidence>
<evidence type="ECO:0000313" key="3">
    <source>
        <dbReference type="Proteomes" id="UP000054314"/>
    </source>
</evidence>